<feature type="compositionally biased region" description="Basic and acidic residues" evidence="1">
    <location>
        <begin position="504"/>
        <end position="516"/>
    </location>
</feature>
<feature type="region of interest" description="Disordered" evidence="1">
    <location>
        <begin position="623"/>
        <end position="674"/>
    </location>
</feature>
<dbReference type="PANTHER" id="PTHR35729:SF1">
    <property type="entry name" value="T1B9.12 PROTEIN"/>
    <property type="match status" value="1"/>
</dbReference>
<organism evidence="2 3">
    <name type="scientific">Ensete ventricosum</name>
    <name type="common">Abyssinian banana</name>
    <name type="synonym">Musa ensete</name>
    <dbReference type="NCBI Taxonomy" id="4639"/>
    <lineage>
        <taxon>Eukaryota</taxon>
        <taxon>Viridiplantae</taxon>
        <taxon>Streptophyta</taxon>
        <taxon>Embryophyta</taxon>
        <taxon>Tracheophyta</taxon>
        <taxon>Spermatophyta</taxon>
        <taxon>Magnoliopsida</taxon>
        <taxon>Liliopsida</taxon>
        <taxon>Zingiberales</taxon>
        <taxon>Musaceae</taxon>
        <taxon>Ensete</taxon>
    </lineage>
</organism>
<sequence length="674" mass="74011">MPQASVVAGGGDVGVDADAVAWPPPTTIKSALIVMPFASMRTSPPTSSLLGLCRFASATTNAERRGSDKDSVDAEPSEVGADEVGSTLVIEADSDCHFDVYHPVWAVHNGLPADRYADHPISRGTVDWGYFRSVTTQNQLVKVNFDRGQPISGDISRGREKEEEGEEKPGVALLFPRTIRRSRDLSPAGDFFSPRREKELGDYHTELSSVCCSVLDLTIVGLDILDSDSTSEVPQPHYLKTCFNPNIDLGNVVYLLGHTDKKELAVGEGKVVIATDNLIKLFVDGVAWCSGSAGFDVHGNLAFMVCDPMKLASSPTGRSASSSSSLSWKKDTCMQFGIPIPVICDWLHQHWEGSLDEVSKPKLSKIRSMPAVGNSCASFTLRRVFKAFEEVNDNILSSSPVNRRSKFQLGSSCSANSNAMFSHDENMAVDLSCTHEQGIPTPEIFESPKLISGPLQKKQHAPIQLLDINFPPRAPRSIILPLPLKQMISDEDNVRGPEPGNVPRENDFSPKDVPRVSREGQYKLPPIGTWQEDRCSVQSSSSPLEISELQHEGNGFGSEEDTMYSAETMESRNIPAPKETNLQQVGRSQSCVNYSRWTSIGRMPTAQRSASQKQHALRALTPACKTQSQTSALPQRSHDFNSSTVSSNMKPNSLENPRRPRRRSTVQKPQRWMF</sequence>
<accession>A0A426Z507</accession>
<evidence type="ECO:0000256" key="1">
    <source>
        <dbReference type="SAM" id="MobiDB-lite"/>
    </source>
</evidence>
<reference evidence="2 3" key="1">
    <citation type="journal article" date="2014" name="Agronomy (Basel)">
        <title>A Draft Genome Sequence for Ensete ventricosum, the Drought-Tolerant Tree Against Hunger.</title>
        <authorList>
            <person name="Harrison J."/>
            <person name="Moore K.A."/>
            <person name="Paszkiewicz K."/>
            <person name="Jones T."/>
            <person name="Grant M."/>
            <person name="Ambacheew D."/>
            <person name="Muzemil S."/>
            <person name="Studholme D.J."/>
        </authorList>
    </citation>
    <scope>NUCLEOTIDE SEQUENCE [LARGE SCALE GENOMIC DNA]</scope>
</reference>
<feature type="region of interest" description="Disordered" evidence="1">
    <location>
        <begin position="62"/>
        <end position="83"/>
    </location>
</feature>
<protein>
    <submittedName>
        <fullName evidence="2">Uncharacterized protein</fullName>
    </submittedName>
</protein>
<dbReference type="PANTHER" id="PTHR35729">
    <property type="entry name" value="T1B9.12 PROTEIN"/>
    <property type="match status" value="1"/>
</dbReference>
<evidence type="ECO:0000313" key="2">
    <source>
        <dbReference type="EMBL" id="RRT59052.1"/>
    </source>
</evidence>
<feature type="region of interest" description="Disordered" evidence="1">
    <location>
        <begin position="493"/>
        <end position="516"/>
    </location>
</feature>
<evidence type="ECO:0000313" key="3">
    <source>
        <dbReference type="Proteomes" id="UP000287651"/>
    </source>
</evidence>
<dbReference type="Proteomes" id="UP000287651">
    <property type="component" value="Unassembled WGS sequence"/>
</dbReference>
<gene>
    <name evidence="2" type="ORF">B296_00046125</name>
</gene>
<comment type="caution">
    <text evidence="2">The sequence shown here is derived from an EMBL/GenBank/DDBJ whole genome shotgun (WGS) entry which is preliminary data.</text>
</comment>
<name>A0A426Z507_ENSVE</name>
<dbReference type="AlphaFoldDB" id="A0A426Z507"/>
<feature type="compositionally biased region" description="Basic and acidic residues" evidence="1">
    <location>
        <begin position="62"/>
        <end position="72"/>
    </location>
</feature>
<proteinExistence type="predicted"/>
<dbReference type="EMBL" id="AMZH03008388">
    <property type="protein sequence ID" value="RRT59052.1"/>
    <property type="molecule type" value="Genomic_DNA"/>
</dbReference>
<feature type="compositionally biased region" description="Polar residues" evidence="1">
    <location>
        <begin position="624"/>
        <end position="655"/>
    </location>
</feature>